<feature type="transmembrane region" description="Helical" evidence="1">
    <location>
        <begin position="20"/>
        <end position="42"/>
    </location>
</feature>
<dbReference type="AlphaFoldDB" id="A0A251TM58"/>
<proteinExistence type="predicted"/>
<evidence type="ECO:0000313" key="3">
    <source>
        <dbReference type="EMBL" id="OTG12215.1"/>
    </source>
</evidence>
<dbReference type="InParanoid" id="A0A251TM58"/>
<evidence type="ECO:0000313" key="2">
    <source>
        <dbReference type="EMBL" id="KAF5787472.1"/>
    </source>
</evidence>
<keyword evidence="1" id="KW-0812">Transmembrane</keyword>
<organism evidence="3 4">
    <name type="scientific">Helianthus annuus</name>
    <name type="common">Common sunflower</name>
    <dbReference type="NCBI Taxonomy" id="4232"/>
    <lineage>
        <taxon>Eukaryota</taxon>
        <taxon>Viridiplantae</taxon>
        <taxon>Streptophyta</taxon>
        <taxon>Embryophyta</taxon>
        <taxon>Tracheophyta</taxon>
        <taxon>Spermatophyta</taxon>
        <taxon>Magnoliopsida</taxon>
        <taxon>eudicotyledons</taxon>
        <taxon>Gunneridae</taxon>
        <taxon>Pentapetalae</taxon>
        <taxon>asterids</taxon>
        <taxon>campanulids</taxon>
        <taxon>Asterales</taxon>
        <taxon>Asteraceae</taxon>
        <taxon>Asteroideae</taxon>
        <taxon>Heliantheae alliance</taxon>
        <taxon>Heliantheae</taxon>
        <taxon>Helianthus</taxon>
    </lineage>
</organism>
<keyword evidence="1" id="KW-0472">Membrane</keyword>
<dbReference type="EMBL" id="CM007899">
    <property type="protein sequence ID" value="OTG12215.1"/>
    <property type="molecule type" value="Genomic_DNA"/>
</dbReference>
<dbReference type="EMBL" id="MNCJ02000325">
    <property type="protein sequence ID" value="KAF5787472.1"/>
    <property type="molecule type" value="Genomic_DNA"/>
</dbReference>
<keyword evidence="1" id="KW-1133">Transmembrane helix</keyword>
<protein>
    <submittedName>
        <fullName evidence="3">Uncharacterized protein</fullName>
    </submittedName>
</protein>
<gene>
    <name evidence="3" type="ORF">HannXRQ_Chr10g0307231</name>
    <name evidence="2" type="ORF">HanXRQr2_Chr10g0453201</name>
</gene>
<dbReference type="Gramene" id="mRNA:HanXRQr2_Chr10g0453201">
    <property type="protein sequence ID" value="CDS:HanXRQr2_Chr10g0453201.1"/>
    <property type="gene ID" value="HanXRQr2_Chr10g0453201"/>
</dbReference>
<accession>A0A251TM58</accession>
<name>A0A251TM58_HELAN</name>
<keyword evidence="4" id="KW-1185">Reference proteome</keyword>
<sequence>MNSLKPQGLFLANHFDDVDILLIKIIHLWAPNSILFVIFTCAHSLSNQKP</sequence>
<reference evidence="2" key="3">
    <citation type="submission" date="2020-06" db="EMBL/GenBank/DDBJ databases">
        <title>Helianthus annuus Genome sequencing and assembly Release 2.</title>
        <authorList>
            <person name="Gouzy J."/>
            <person name="Langlade N."/>
            <person name="Munos S."/>
        </authorList>
    </citation>
    <scope>NUCLEOTIDE SEQUENCE</scope>
    <source>
        <tissue evidence="2">Leaves</tissue>
    </source>
</reference>
<dbReference type="Proteomes" id="UP000215914">
    <property type="component" value="Chromosome 10"/>
</dbReference>
<reference evidence="3" key="2">
    <citation type="submission" date="2017-02" db="EMBL/GenBank/DDBJ databases">
        <title>Sunflower complete genome.</title>
        <authorList>
            <person name="Langlade N."/>
            <person name="Munos S."/>
        </authorList>
    </citation>
    <scope>NUCLEOTIDE SEQUENCE [LARGE SCALE GENOMIC DNA]</scope>
    <source>
        <tissue evidence="3">Leaves</tissue>
    </source>
</reference>
<evidence type="ECO:0000313" key="4">
    <source>
        <dbReference type="Proteomes" id="UP000215914"/>
    </source>
</evidence>
<evidence type="ECO:0000256" key="1">
    <source>
        <dbReference type="SAM" id="Phobius"/>
    </source>
</evidence>
<reference evidence="2 4" key="1">
    <citation type="journal article" date="2017" name="Nature">
        <title>The sunflower genome provides insights into oil metabolism, flowering and Asterid evolution.</title>
        <authorList>
            <person name="Badouin H."/>
            <person name="Gouzy J."/>
            <person name="Grassa C.J."/>
            <person name="Murat F."/>
            <person name="Staton S.E."/>
            <person name="Cottret L."/>
            <person name="Lelandais-Briere C."/>
            <person name="Owens G.L."/>
            <person name="Carrere S."/>
            <person name="Mayjonade B."/>
            <person name="Legrand L."/>
            <person name="Gill N."/>
            <person name="Kane N.C."/>
            <person name="Bowers J.E."/>
            <person name="Hubner S."/>
            <person name="Bellec A."/>
            <person name="Berard A."/>
            <person name="Berges H."/>
            <person name="Blanchet N."/>
            <person name="Boniface M.C."/>
            <person name="Brunel D."/>
            <person name="Catrice O."/>
            <person name="Chaidir N."/>
            <person name="Claudel C."/>
            <person name="Donnadieu C."/>
            <person name="Faraut T."/>
            <person name="Fievet G."/>
            <person name="Helmstetter N."/>
            <person name="King M."/>
            <person name="Knapp S.J."/>
            <person name="Lai Z."/>
            <person name="Le Paslier M.C."/>
            <person name="Lippi Y."/>
            <person name="Lorenzon L."/>
            <person name="Mandel J.R."/>
            <person name="Marage G."/>
            <person name="Marchand G."/>
            <person name="Marquand E."/>
            <person name="Bret-Mestries E."/>
            <person name="Morien E."/>
            <person name="Nambeesan S."/>
            <person name="Nguyen T."/>
            <person name="Pegot-Espagnet P."/>
            <person name="Pouilly N."/>
            <person name="Raftis F."/>
            <person name="Sallet E."/>
            <person name="Schiex T."/>
            <person name="Thomas J."/>
            <person name="Vandecasteele C."/>
            <person name="Vares D."/>
            <person name="Vear F."/>
            <person name="Vautrin S."/>
            <person name="Crespi M."/>
            <person name="Mangin B."/>
            <person name="Burke J.M."/>
            <person name="Salse J."/>
            <person name="Munos S."/>
            <person name="Vincourt P."/>
            <person name="Rieseberg L.H."/>
            <person name="Langlade N.B."/>
        </authorList>
    </citation>
    <scope>NUCLEOTIDE SEQUENCE [LARGE SCALE GENOMIC DNA]</scope>
    <source>
        <strain evidence="4">cv. SF193</strain>
        <tissue evidence="2">Leaves</tissue>
    </source>
</reference>